<sequence>MIDTKFDFFTDTPAGKDPDSHSPTLRRYHQMLWSKTLPNGKYFSLDMTNTKYLQWRELALSSDAITNSYRGNTRMAAIIGEVNADAEELYRAGSTIGAYIIFPSYQIDRKNTINQARGINAKIADRFDLTLECIRRHYIFEKSPLADVLQRYNAFFELFINFDGYVNFFLLQDLVTADNQVDFFLPFDGFIRKGIPANAEEYLKLKDATIKFIQSRAQRMQASLSTDSDTMPDS</sequence>
<reference evidence="1 2" key="1">
    <citation type="submission" date="2019-08" db="EMBL/GenBank/DDBJ databases">
        <title>Parahaliea maris sp. nov., isolated from the surface seawater.</title>
        <authorList>
            <person name="Liu Y."/>
        </authorList>
    </citation>
    <scope>NUCLEOTIDE SEQUENCE [LARGE SCALE GENOMIC DNA]</scope>
    <source>
        <strain evidence="1 2">HSLHS9</strain>
    </source>
</reference>
<proteinExistence type="predicted"/>
<name>A0A5C8ZTL1_9GAMM</name>
<keyword evidence="2" id="KW-1185">Reference proteome</keyword>
<dbReference type="InterPro" id="IPR054263">
    <property type="entry name" value="DUF6994"/>
</dbReference>
<comment type="caution">
    <text evidence="1">The sequence shown here is derived from an EMBL/GenBank/DDBJ whole genome shotgun (WGS) entry which is preliminary data.</text>
</comment>
<accession>A0A5C8ZTL1</accession>
<dbReference type="Proteomes" id="UP000321039">
    <property type="component" value="Unassembled WGS sequence"/>
</dbReference>
<organism evidence="1 2">
    <name type="scientific">Parahaliea maris</name>
    <dbReference type="NCBI Taxonomy" id="2716870"/>
    <lineage>
        <taxon>Bacteria</taxon>
        <taxon>Pseudomonadati</taxon>
        <taxon>Pseudomonadota</taxon>
        <taxon>Gammaproteobacteria</taxon>
        <taxon>Cellvibrionales</taxon>
        <taxon>Halieaceae</taxon>
        <taxon>Parahaliea</taxon>
    </lineage>
</organism>
<dbReference type="EMBL" id="VRZA01000007">
    <property type="protein sequence ID" value="TXS90797.1"/>
    <property type="molecule type" value="Genomic_DNA"/>
</dbReference>
<dbReference type="RefSeq" id="WP_148069795.1">
    <property type="nucleotide sequence ID" value="NZ_VRZA01000007.1"/>
</dbReference>
<dbReference type="AlphaFoldDB" id="A0A5C8ZTL1"/>
<gene>
    <name evidence="1" type="ORF">FV139_17640</name>
</gene>
<evidence type="ECO:0000313" key="1">
    <source>
        <dbReference type="EMBL" id="TXS90797.1"/>
    </source>
</evidence>
<protein>
    <submittedName>
        <fullName evidence="1">Uncharacterized protein</fullName>
    </submittedName>
</protein>
<dbReference type="Pfam" id="PF22507">
    <property type="entry name" value="DUF6994"/>
    <property type="match status" value="1"/>
</dbReference>
<evidence type="ECO:0000313" key="2">
    <source>
        <dbReference type="Proteomes" id="UP000321039"/>
    </source>
</evidence>